<comment type="caution">
    <text evidence="1">The sequence shown here is derived from an EMBL/GenBank/DDBJ whole genome shotgun (WGS) entry which is preliminary data.</text>
</comment>
<gene>
    <name evidence="1" type="ORF">GCM10023353_12080</name>
</gene>
<evidence type="ECO:0000313" key="2">
    <source>
        <dbReference type="Proteomes" id="UP001500839"/>
    </source>
</evidence>
<organism evidence="1 2">
    <name type="scientific">Tomitella cavernea</name>
    <dbReference type="NCBI Taxonomy" id="1387982"/>
    <lineage>
        <taxon>Bacteria</taxon>
        <taxon>Bacillati</taxon>
        <taxon>Actinomycetota</taxon>
        <taxon>Actinomycetes</taxon>
        <taxon>Mycobacteriales</taxon>
        <taxon>Tomitella</taxon>
    </lineage>
</organism>
<accession>A0ABP9CFG0</accession>
<name>A0ABP9CFG0_9ACTN</name>
<proteinExistence type="predicted"/>
<dbReference type="RefSeq" id="WP_182359566.1">
    <property type="nucleotide sequence ID" value="NZ_BAABKQ010000001.1"/>
</dbReference>
<evidence type="ECO:0008006" key="3">
    <source>
        <dbReference type="Google" id="ProtNLM"/>
    </source>
</evidence>
<keyword evidence="2" id="KW-1185">Reference proteome</keyword>
<protein>
    <recommendedName>
        <fullName evidence="3">DUF3168 domain-containing protein</fullName>
    </recommendedName>
</protein>
<sequence length="132" mass="14237">MGDRDLLAFVIDLLTDCLPDAVVADRLPPLQQLEDALPVVLVDEPPGEDPIVPWGGVAPIIDNSAFDVEVFAPSLAATKPLTRIIRDVMFSLPQVAASPVTRVSMPSGWATRPDFNPRVRRVGAEFSLDAHA</sequence>
<evidence type="ECO:0000313" key="1">
    <source>
        <dbReference type="EMBL" id="GAA4809616.1"/>
    </source>
</evidence>
<reference evidence="2" key="1">
    <citation type="journal article" date="2019" name="Int. J. Syst. Evol. Microbiol.">
        <title>The Global Catalogue of Microorganisms (GCM) 10K type strain sequencing project: providing services to taxonomists for standard genome sequencing and annotation.</title>
        <authorList>
            <consortium name="The Broad Institute Genomics Platform"/>
            <consortium name="The Broad Institute Genome Sequencing Center for Infectious Disease"/>
            <person name="Wu L."/>
            <person name="Ma J."/>
        </authorList>
    </citation>
    <scope>NUCLEOTIDE SEQUENCE [LARGE SCALE GENOMIC DNA]</scope>
    <source>
        <strain evidence="2">JCM 18542</strain>
    </source>
</reference>
<dbReference type="Proteomes" id="UP001500839">
    <property type="component" value="Unassembled WGS sequence"/>
</dbReference>
<dbReference type="EMBL" id="BAABKQ010000001">
    <property type="protein sequence ID" value="GAA4809616.1"/>
    <property type="molecule type" value="Genomic_DNA"/>
</dbReference>